<evidence type="ECO:0000256" key="1">
    <source>
        <dbReference type="ARBA" id="ARBA00004496"/>
    </source>
</evidence>
<keyword evidence="16" id="KW-1185">Reference proteome</keyword>
<proteinExistence type="inferred from homology"/>
<dbReference type="PANTHER" id="PTHR11451">
    <property type="entry name" value="THREONINE-TRNA LIGASE"/>
    <property type="match status" value="1"/>
</dbReference>
<dbReference type="AlphaFoldDB" id="A0AAU9KIX2"/>
<evidence type="ECO:0000256" key="3">
    <source>
        <dbReference type="ARBA" id="ARBA00013163"/>
    </source>
</evidence>
<dbReference type="InterPro" id="IPR004154">
    <property type="entry name" value="Anticodon-bd"/>
</dbReference>
<dbReference type="GO" id="GO:0005739">
    <property type="term" value="C:mitochondrion"/>
    <property type="evidence" value="ECO:0007669"/>
    <property type="project" value="TreeGrafter"/>
</dbReference>
<dbReference type="PROSITE" id="PS51880">
    <property type="entry name" value="TGS"/>
    <property type="match status" value="1"/>
</dbReference>
<dbReference type="Gene3D" id="3.30.930.10">
    <property type="entry name" value="Bira Bifunctional Protein, Domain 2"/>
    <property type="match status" value="1"/>
</dbReference>
<dbReference type="Gene3D" id="3.30.980.10">
    <property type="entry name" value="Threonyl-trna Synthetase, Chain A, domain 2"/>
    <property type="match status" value="1"/>
</dbReference>
<keyword evidence="4" id="KW-0963">Cytoplasm</keyword>
<comment type="caution">
    <text evidence="15">The sequence shown here is derived from an EMBL/GenBank/DDBJ whole genome shotgun (WGS) entry which is preliminary data.</text>
</comment>
<feature type="domain" description="Aminoacyl-transfer RNA synthetases class-II family profile" evidence="13">
    <location>
        <begin position="374"/>
        <end position="670"/>
    </location>
</feature>
<dbReference type="InterPro" id="IPR036282">
    <property type="entry name" value="Glutathione-S-Trfase_C_sf"/>
</dbReference>
<comment type="similarity">
    <text evidence="2">Belongs to the class-II aminoacyl-tRNA synthetase family.</text>
</comment>
<dbReference type="SUPFAM" id="SSF55681">
    <property type="entry name" value="Class II aaRS and biotin synthetases"/>
    <property type="match status" value="1"/>
</dbReference>
<dbReference type="InterPro" id="IPR002314">
    <property type="entry name" value="aa-tRNA-synt_IIb"/>
</dbReference>
<gene>
    <name evidence="15" type="ORF">BSTOLATCC_MIC59766</name>
</gene>
<evidence type="ECO:0000256" key="9">
    <source>
        <dbReference type="ARBA" id="ARBA00023146"/>
    </source>
</evidence>
<dbReference type="InterPro" id="IPR033728">
    <property type="entry name" value="ThrRS_core"/>
</dbReference>
<evidence type="ECO:0000256" key="2">
    <source>
        <dbReference type="ARBA" id="ARBA00008226"/>
    </source>
</evidence>
<evidence type="ECO:0000256" key="8">
    <source>
        <dbReference type="ARBA" id="ARBA00022917"/>
    </source>
</evidence>
<comment type="subcellular location">
    <subcellularLocation>
        <location evidence="1">Cytoplasm</location>
    </subcellularLocation>
</comment>
<dbReference type="CDD" id="cd01667">
    <property type="entry name" value="TGS_ThrRS"/>
    <property type="match status" value="1"/>
</dbReference>
<dbReference type="InterPro" id="IPR012947">
    <property type="entry name" value="tRNA_SAD"/>
</dbReference>
<dbReference type="InterPro" id="IPR047246">
    <property type="entry name" value="ThrRS_anticodon"/>
</dbReference>
<dbReference type="CDD" id="cd00771">
    <property type="entry name" value="ThrRS_core"/>
    <property type="match status" value="1"/>
</dbReference>
<dbReference type="Pfam" id="PF00587">
    <property type="entry name" value="tRNA-synt_2b"/>
    <property type="match status" value="1"/>
</dbReference>
<keyword evidence="8" id="KW-0648">Protein biosynthesis</keyword>
<dbReference type="InterPro" id="IPR006195">
    <property type="entry name" value="aa-tRNA-synth_II"/>
</dbReference>
<feature type="domain" description="TGS" evidence="14">
    <location>
        <begin position="77"/>
        <end position="167"/>
    </location>
</feature>
<dbReference type="SUPFAM" id="SSF55186">
    <property type="entry name" value="ThrRS/AlaRS common domain"/>
    <property type="match status" value="1"/>
</dbReference>
<dbReference type="PROSITE" id="PS50862">
    <property type="entry name" value="AA_TRNA_LIGASE_II"/>
    <property type="match status" value="1"/>
</dbReference>
<dbReference type="EMBL" id="CAJZBQ010000057">
    <property type="protein sequence ID" value="CAG9333957.1"/>
    <property type="molecule type" value="Genomic_DNA"/>
</dbReference>
<dbReference type="SUPFAM" id="SSF52954">
    <property type="entry name" value="Class II aaRS ABD-related"/>
    <property type="match status" value="1"/>
</dbReference>
<dbReference type="Gene3D" id="3.10.20.30">
    <property type="match status" value="1"/>
</dbReference>
<dbReference type="Gene3D" id="3.40.50.800">
    <property type="entry name" value="Anticodon-binding domain"/>
    <property type="match status" value="1"/>
</dbReference>
<dbReference type="GO" id="GO:0005524">
    <property type="term" value="F:ATP binding"/>
    <property type="evidence" value="ECO:0007669"/>
    <property type="project" value="UniProtKB-KW"/>
</dbReference>
<evidence type="ECO:0000256" key="7">
    <source>
        <dbReference type="ARBA" id="ARBA00022840"/>
    </source>
</evidence>
<reference evidence="15" key="1">
    <citation type="submission" date="2021-09" db="EMBL/GenBank/DDBJ databases">
        <authorList>
            <consortium name="AG Swart"/>
            <person name="Singh M."/>
            <person name="Singh A."/>
            <person name="Seah K."/>
            <person name="Emmerich C."/>
        </authorList>
    </citation>
    <scope>NUCLEOTIDE SEQUENCE</scope>
    <source>
        <strain evidence="15">ATCC30299</strain>
    </source>
</reference>
<dbReference type="InterPro" id="IPR036621">
    <property type="entry name" value="Anticodon-bd_dom_sf"/>
</dbReference>
<dbReference type="FunFam" id="3.30.930.10:FF:000019">
    <property type="entry name" value="Threonine--tRNA ligase"/>
    <property type="match status" value="1"/>
</dbReference>
<evidence type="ECO:0000256" key="11">
    <source>
        <dbReference type="ARBA" id="ARBA00049515"/>
    </source>
</evidence>
<keyword evidence="5" id="KW-0436">Ligase</keyword>
<evidence type="ECO:0000256" key="4">
    <source>
        <dbReference type="ARBA" id="ARBA00022490"/>
    </source>
</evidence>
<dbReference type="CDD" id="cd00860">
    <property type="entry name" value="ThrRS_anticodon"/>
    <property type="match status" value="1"/>
</dbReference>
<evidence type="ECO:0000256" key="5">
    <source>
        <dbReference type="ARBA" id="ARBA00022598"/>
    </source>
</evidence>
<dbReference type="FunFam" id="3.30.980.10:FF:000005">
    <property type="entry name" value="Threonyl-tRNA synthetase, mitochondrial"/>
    <property type="match status" value="1"/>
</dbReference>
<keyword evidence="9" id="KW-0030">Aminoacyl-tRNA synthetase</keyword>
<dbReference type="PANTHER" id="PTHR11451:SF46">
    <property type="entry name" value="THREONINE--TRNA LIGASE"/>
    <property type="match status" value="1"/>
</dbReference>
<accession>A0AAU9KIX2</accession>
<dbReference type="SUPFAM" id="SSF81271">
    <property type="entry name" value="TGS-like"/>
    <property type="match status" value="1"/>
</dbReference>
<keyword evidence="7" id="KW-0067">ATP-binding</keyword>
<dbReference type="SMART" id="SM00863">
    <property type="entry name" value="tRNA_SAD"/>
    <property type="match status" value="1"/>
</dbReference>
<dbReference type="NCBIfam" id="TIGR00418">
    <property type="entry name" value="thrS"/>
    <property type="match status" value="1"/>
</dbReference>
<dbReference type="Pfam" id="PF03129">
    <property type="entry name" value="HGTP_anticodon"/>
    <property type="match status" value="1"/>
</dbReference>
<dbReference type="SUPFAM" id="SSF47616">
    <property type="entry name" value="GST C-terminal domain-like"/>
    <property type="match status" value="1"/>
</dbReference>
<dbReference type="Pfam" id="PF07973">
    <property type="entry name" value="tRNA_SAD"/>
    <property type="match status" value="1"/>
</dbReference>
<organism evidence="15 16">
    <name type="scientific">Blepharisma stoltei</name>
    <dbReference type="NCBI Taxonomy" id="1481888"/>
    <lineage>
        <taxon>Eukaryota</taxon>
        <taxon>Sar</taxon>
        <taxon>Alveolata</taxon>
        <taxon>Ciliophora</taxon>
        <taxon>Postciliodesmatophora</taxon>
        <taxon>Heterotrichea</taxon>
        <taxon>Heterotrichida</taxon>
        <taxon>Blepharismidae</taxon>
        <taxon>Blepharisma</taxon>
    </lineage>
</organism>
<dbReference type="HAMAP" id="MF_00184">
    <property type="entry name" value="Thr_tRNA_synth"/>
    <property type="match status" value="1"/>
</dbReference>
<evidence type="ECO:0000256" key="6">
    <source>
        <dbReference type="ARBA" id="ARBA00022741"/>
    </source>
</evidence>
<evidence type="ECO:0000256" key="10">
    <source>
        <dbReference type="ARBA" id="ARBA00031900"/>
    </source>
</evidence>
<dbReference type="InterPro" id="IPR012676">
    <property type="entry name" value="TGS-like"/>
</dbReference>
<protein>
    <recommendedName>
        <fullName evidence="12">Probable threonine--tRNA ligase, cytoplasmic</fullName>
        <ecNumber evidence="3">6.1.1.3</ecNumber>
    </recommendedName>
    <alternativeName>
        <fullName evidence="10">Threonyl-tRNA synthetase</fullName>
    </alternativeName>
</protein>
<dbReference type="InterPro" id="IPR018163">
    <property type="entry name" value="Thr/Ala-tRNA-synth_IIc_edit"/>
</dbReference>
<dbReference type="Pfam" id="PF02824">
    <property type="entry name" value="TGS"/>
    <property type="match status" value="1"/>
</dbReference>
<evidence type="ECO:0000313" key="16">
    <source>
        <dbReference type="Proteomes" id="UP001162131"/>
    </source>
</evidence>
<dbReference type="FunFam" id="3.10.20.30:FF:000006">
    <property type="entry name" value="Threonine--tRNA ligase, cytoplasmic"/>
    <property type="match status" value="1"/>
</dbReference>
<dbReference type="GO" id="GO:0004829">
    <property type="term" value="F:threonine-tRNA ligase activity"/>
    <property type="evidence" value="ECO:0007669"/>
    <property type="project" value="UniProtKB-EC"/>
</dbReference>
<sequence>MLLWRRLSPFNHKFRMHSTGEARRAEKSTGPTIEGPLGKIASNLQIEKHPAWSAVRLQKYEVLKQKYLASLAGREKHPIQVILPDGSQKEGVSWQTTPLDIAKSISHKLAEKAVVARIRYTHDHQGAEQVFSGEIEDESHHHEEDEKSQLYDMFRPLEGDCHLEILTWEDDNAKTVFWHSSSHILGASLEDNFGALLTNGPPLKPGYYYDSYTGERAIKPEDFKEIQKKFDELVSGKHPFERILLTKEEALDLFDYNPFKVALMRVKLPENSLTSIYRCGPFIDLCTGPHLPHTGYVKASSITKNSSAYFLNNSENDSLQRVYGISFPIKKELDEYIKFQEEAAQRDHRRVGTSQELFFWHPYSPGSTFFTKHGTRIYNRLIEFIRAEYAVRGFIEVGTPNMFSSNLWKTSGHYQNYKDAMFMLDVENQEFGLKPMNCPGHCLVFDSVMRSYRELPLRVAEFGVLHRNELSGTLTGLFRVRRFVQDDSHIFIRKDQIASEVENCLDFLCYVYDVFGFHYEFELSTKPGKALGSDELWADAEAQLAQALDRSGKQWKLNPGDGAFYGPKIDIQVYDALKRKHQCGTIQLDFNLPIRFDLQFKTDHVSQEEQQHLVEYTDFKEKPVKPGYERPVIIHRAILGSLERMIGILVEQTGGKWPFWLSPRQIAILPISDTYNEYAEQIKNRLTLEGFYADVNSDSLSLKKKVREAQLAQYNLIGVVGEQESANGTIDVRDRDSNKSIGKFTIADFIVYMKSLLPPPSKARIELERHSYCQECVEVKQVINFVDLNKQLELQTYIKGDSVSEEDWKIYGSLKSAPSQEKYPHLHRWYLHLKSIAA</sequence>
<dbReference type="PRINTS" id="PR01047">
    <property type="entry name" value="TRNASYNTHTHR"/>
</dbReference>
<evidence type="ECO:0000259" key="13">
    <source>
        <dbReference type="PROSITE" id="PS50862"/>
    </source>
</evidence>
<dbReference type="Gene3D" id="1.20.1050.130">
    <property type="match status" value="1"/>
</dbReference>
<dbReference type="InterPro" id="IPR004095">
    <property type="entry name" value="TGS"/>
</dbReference>
<evidence type="ECO:0000259" key="14">
    <source>
        <dbReference type="PROSITE" id="PS51880"/>
    </source>
</evidence>
<keyword evidence="6" id="KW-0547">Nucleotide-binding</keyword>
<evidence type="ECO:0000256" key="12">
    <source>
        <dbReference type="ARBA" id="ARBA00072369"/>
    </source>
</evidence>
<comment type="catalytic activity">
    <reaction evidence="11">
        <text>tRNA(Thr) + L-threonine + ATP = L-threonyl-tRNA(Thr) + AMP + diphosphate + H(+)</text>
        <dbReference type="Rhea" id="RHEA:24624"/>
        <dbReference type="Rhea" id="RHEA-COMP:9670"/>
        <dbReference type="Rhea" id="RHEA-COMP:9704"/>
        <dbReference type="ChEBI" id="CHEBI:15378"/>
        <dbReference type="ChEBI" id="CHEBI:30616"/>
        <dbReference type="ChEBI" id="CHEBI:33019"/>
        <dbReference type="ChEBI" id="CHEBI:57926"/>
        <dbReference type="ChEBI" id="CHEBI:78442"/>
        <dbReference type="ChEBI" id="CHEBI:78534"/>
        <dbReference type="ChEBI" id="CHEBI:456215"/>
        <dbReference type="EC" id="6.1.1.3"/>
    </reaction>
</comment>
<dbReference type="InterPro" id="IPR002320">
    <property type="entry name" value="Thr-tRNA-ligase_IIa"/>
</dbReference>
<dbReference type="InterPro" id="IPR012675">
    <property type="entry name" value="Beta-grasp_dom_sf"/>
</dbReference>
<dbReference type="Proteomes" id="UP001162131">
    <property type="component" value="Unassembled WGS sequence"/>
</dbReference>
<dbReference type="InterPro" id="IPR045864">
    <property type="entry name" value="aa-tRNA-synth_II/BPL/LPL"/>
</dbReference>
<name>A0AAU9KIX2_9CILI</name>
<dbReference type="GO" id="GO:0006435">
    <property type="term" value="P:threonyl-tRNA aminoacylation"/>
    <property type="evidence" value="ECO:0007669"/>
    <property type="project" value="InterPro"/>
</dbReference>
<evidence type="ECO:0000313" key="15">
    <source>
        <dbReference type="EMBL" id="CAG9333957.1"/>
    </source>
</evidence>
<dbReference type="EC" id="6.1.1.3" evidence="3"/>